<dbReference type="Gene3D" id="3.40.50.920">
    <property type="match status" value="1"/>
</dbReference>
<dbReference type="GO" id="GO:0006310">
    <property type="term" value="P:DNA recombination"/>
    <property type="evidence" value="ECO:0007669"/>
    <property type="project" value="UniProtKB-KW"/>
</dbReference>
<feature type="binding site" evidence="16">
    <location>
        <position position="289"/>
    </location>
    <ligand>
        <name>substrate</name>
    </ligand>
</feature>
<evidence type="ECO:0000256" key="6">
    <source>
        <dbReference type="ARBA" id="ARBA00011738"/>
    </source>
</evidence>
<evidence type="ECO:0000256" key="2">
    <source>
        <dbReference type="ARBA" id="ARBA00001941"/>
    </source>
</evidence>
<evidence type="ECO:0000256" key="1">
    <source>
        <dbReference type="ARBA" id="ARBA00001936"/>
    </source>
</evidence>
<evidence type="ECO:0000256" key="4">
    <source>
        <dbReference type="ARBA" id="ARBA00005215"/>
    </source>
</evidence>
<dbReference type="GO" id="GO:0046872">
    <property type="term" value="F:metal ion binding"/>
    <property type="evidence" value="ECO:0007669"/>
    <property type="project" value="UniProtKB-KW"/>
</dbReference>
<protein>
    <recommendedName>
        <fullName evidence="7">transketolase</fullName>
        <ecNumber evidence="7">2.2.1.1</ecNumber>
    </recommendedName>
</protein>
<feature type="binding site" evidence="16">
    <location>
        <position position="726"/>
    </location>
    <ligand>
        <name>substrate</name>
    </ligand>
</feature>
<comment type="cofactor">
    <cofactor evidence="2">
        <name>Co(2+)</name>
        <dbReference type="ChEBI" id="CHEBI:48828"/>
    </cofactor>
</comment>
<accession>A0A835DK71</accession>
<dbReference type="InterPro" id="IPR055152">
    <property type="entry name" value="Transketolase-like_C_2"/>
</dbReference>
<evidence type="ECO:0000313" key="22">
    <source>
        <dbReference type="Proteomes" id="UP000655225"/>
    </source>
</evidence>
<sequence>MRNVSGFSRLRKLVEFRKISFCILRSDRYYIFILEVRPHELDLLKSSMGKGTSKTQRDPLVSRRVGAAKNAKENVLVAGDAKFGVGAELVLLLSLIEQCLKERMVEQANFDDKPLILFTYIDYQMTLGDIFWDGVLFVQASPQSPSTMVTNCRREDLGTHLSPLTKATSQSHLLHHIRYFSMAMSCLLFRSPPPLLPTTRSSSRFSTACNLRTRTPPLNNKTTHLDDHYKDYKLSWREELQRAFESELSDQQIWEKEDDELFQNLVDRRGVDNVRMLVVDAVQLAKAGHPGMALGMAEVGFVLYRHSMRYNPKDPKWFNRDRFVLSAGHGCLLQYVLLHLAGFQSVQLEDLKRLCKLGSRTPGHPENIVTDGIEVTTGPLGQGVANAVGLALAEAHLAARFNKPDAVIVDHRTYCIMGDGCAMEGISHEAASLAAHWKLNKLILIYDDNHNTIDGDTSLAFSEDISARFKALGWNAIAVDNIHGDIGSFKNALLSAYSETQKPTFIKVRTLIGKLSRKEGTSKAHHGVFEEDDVKQMRQKVKWGDREPFHVIPTIYREMQIQTEHGERLEKEWYSTLNYFQSKYPREAVEFKILLNGGLLPGWESSLPRWSKSDPVDATRGYSEKCLNQLAKVLPGLIGGSADLATSNKAYLHGYEDFHQPNSPWGRNIRYGIREHAMAGISNGIALHGDGMIPFAATFLIFSDYMKNSIRLSALSHAGVIYIMTHDSIGLGEDGPTHQPVEQLAGLRAVPRLLVFRPADGNETAGAYKVAVANRDVPSLIALSRQKLAANLEGTSASAVERGGYILSDNSCDELPEIILIGTGSELCICDGSAERLRKEGRRVRVVSLVCWRLFDGQKMAYKELVLPPSVSKRVSVEAGSPLGWREYVGREGVVVGVEDFGASGAYLDTFKKFGFTEENVTNIARSLLDH</sequence>
<evidence type="ECO:0000256" key="11">
    <source>
        <dbReference type="ARBA" id="ARBA00022842"/>
    </source>
</evidence>
<evidence type="ECO:0000256" key="7">
    <source>
        <dbReference type="ARBA" id="ARBA00013152"/>
    </source>
</evidence>
<comment type="caution">
    <text evidence="21">The sequence shown here is derived from an EMBL/GenBank/DDBJ whole genome shotgun (WGS) entry which is preliminary data.</text>
</comment>
<proteinExistence type="inferred from homology"/>
<keyword evidence="10" id="KW-0106">Calcium</keyword>
<evidence type="ECO:0000256" key="18">
    <source>
        <dbReference type="PIRSR" id="PIRSR605478-4"/>
    </source>
</evidence>
<dbReference type="FunFam" id="3.40.50.970:FF:000081">
    <property type="entry name" value="Transketolase"/>
    <property type="match status" value="1"/>
</dbReference>
<dbReference type="SUPFAM" id="SSF52922">
    <property type="entry name" value="TK C-terminal domain-like"/>
    <property type="match status" value="1"/>
</dbReference>
<evidence type="ECO:0000256" key="5">
    <source>
        <dbReference type="ARBA" id="ARBA00007131"/>
    </source>
</evidence>
<evidence type="ECO:0000256" key="17">
    <source>
        <dbReference type="PIRSR" id="PIRSR605478-3"/>
    </source>
</evidence>
<feature type="binding site" evidence="17">
    <location>
        <position position="702"/>
    </location>
    <ligand>
        <name>thiamine diphosphate</name>
        <dbReference type="ChEBI" id="CHEBI:58937"/>
    </ligand>
</feature>
<dbReference type="Gene3D" id="3.40.50.970">
    <property type="match status" value="2"/>
</dbReference>
<feature type="binding site" evidence="18">
    <location>
        <position position="449"/>
    </location>
    <ligand>
        <name>Mg(2+)</name>
        <dbReference type="ChEBI" id="CHEBI:18420"/>
    </ligand>
</feature>
<comment type="catalytic activity">
    <reaction evidence="14">
        <text>D-sedoheptulose 7-phosphate + D-glyceraldehyde 3-phosphate = aldehydo-D-ribose 5-phosphate + D-xylulose 5-phosphate</text>
        <dbReference type="Rhea" id="RHEA:10508"/>
        <dbReference type="ChEBI" id="CHEBI:57483"/>
        <dbReference type="ChEBI" id="CHEBI:57737"/>
        <dbReference type="ChEBI" id="CHEBI:58273"/>
        <dbReference type="ChEBI" id="CHEBI:59776"/>
        <dbReference type="EC" id="2.2.1.1"/>
    </reaction>
</comment>
<evidence type="ECO:0000256" key="15">
    <source>
        <dbReference type="PIRSR" id="PIRSR605478-1"/>
    </source>
</evidence>
<keyword evidence="12 17" id="KW-0786">Thiamine pyrophosphate</keyword>
<keyword evidence="9 18" id="KW-0479">Metal-binding</keyword>
<evidence type="ECO:0000256" key="14">
    <source>
        <dbReference type="ARBA" id="ARBA00049473"/>
    </source>
</evidence>
<comment type="similarity">
    <text evidence="5">Belongs to the transketolase family.</text>
</comment>
<feature type="binding site" evidence="16">
    <location>
        <position position="525"/>
    </location>
    <ligand>
        <name>substrate</name>
    </ligand>
</feature>
<feature type="domain" description="Transketolase-like pyrimidine-binding" evidence="20">
    <location>
        <begin position="617"/>
        <end position="790"/>
    </location>
</feature>
<evidence type="ECO:0000256" key="3">
    <source>
        <dbReference type="ARBA" id="ARBA00004959"/>
    </source>
</evidence>
<dbReference type="GO" id="GO:0005829">
    <property type="term" value="C:cytosol"/>
    <property type="evidence" value="ECO:0007669"/>
    <property type="project" value="TreeGrafter"/>
</dbReference>
<dbReference type="AlphaFoldDB" id="A0A835DK71"/>
<feature type="binding site" evidence="17">
    <location>
        <position position="525"/>
    </location>
    <ligand>
        <name>thiamine diphosphate</name>
        <dbReference type="ChEBI" id="CHEBI:58937"/>
    </ligand>
</feature>
<feature type="binding site" evidence="17">
    <location>
        <position position="420"/>
    </location>
    <ligand>
        <name>thiamine diphosphate</name>
        <dbReference type="ChEBI" id="CHEBI:58937"/>
    </ligand>
</feature>
<dbReference type="EC" id="2.2.1.1" evidence="7"/>
<dbReference type="Pfam" id="PF22613">
    <property type="entry name" value="Transketolase_C_1"/>
    <property type="match status" value="1"/>
</dbReference>
<dbReference type="OrthoDB" id="10267175at2759"/>
<evidence type="ECO:0000256" key="12">
    <source>
        <dbReference type="ARBA" id="ARBA00023052"/>
    </source>
</evidence>
<evidence type="ECO:0000256" key="16">
    <source>
        <dbReference type="PIRSR" id="PIRSR605478-2"/>
    </source>
</evidence>
<dbReference type="Pfam" id="PF02779">
    <property type="entry name" value="Transket_pyr"/>
    <property type="match status" value="1"/>
</dbReference>
<dbReference type="FunFam" id="3.40.50.920:FF:000003">
    <property type="entry name" value="Transketolase"/>
    <property type="match status" value="1"/>
</dbReference>
<evidence type="ECO:0000256" key="13">
    <source>
        <dbReference type="ARBA" id="ARBA00023172"/>
    </source>
</evidence>
<comment type="cofactor">
    <cofactor evidence="17">
        <name>thiamine diphosphate</name>
        <dbReference type="ChEBI" id="CHEBI:58937"/>
    </cofactor>
    <text evidence="17">Binds 1 thiamine pyrophosphate per subunit. During the reaction, the substrate forms a covalent intermediate with the cofactor.</text>
</comment>
<gene>
    <name evidence="21" type="ORF">HHK36_011178</name>
</gene>
<feature type="binding site" evidence="17">
    <location>
        <position position="329"/>
    </location>
    <ligand>
        <name>thiamine diphosphate</name>
        <dbReference type="ChEBI" id="CHEBI:58937"/>
    </ligand>
</feature>
<dbReference type="InterPro" id="IPR005475">
    <property type="entry name" value="Transketolase-like_Pyr-bd"/>
</dbReference>
<dbReference type="InterPro" id="IPR005478">
    <property type="entry name" value="Transketolase_bac-like"/>
</dbReference>
<keyword evidence="11 18" id="KW-0460">Magnesium</keyword>
<reference evidence="21 22" key="1">
    <citation type="submission" date="2020-04" db="EMBL/GenBank/DDBJ databases">
        <title>Plant Genome Project.</title>
        <authorList>
            <person name="Zhang R.-G."/>
        </authorList>
    </citation>
    <scope>NUCLEOTIDE SEQUENCE [LARGE SCALE GENOMIC DNA]</scope>
    <source>
        <strain evidence="21">YNK0</strain>
        <tissue evidence="21">Leaf</tissue>
    </source>
</reference>
<evidence type="ECO:0000256" key="19">
    <source>
        <dbReference type="PIRSR" id="PIRSR605478-5"/>
    </source>
</evidence>
<feature type="binding site" evidence="16">
    <location>
        <position position="785"/>
    </location>
    <ligand>
        <name>substrate</name>
    </ligand>
</feature>
<evidence type="ECO:0000256" key="9">
    <source>
        <dbReference type="ARBA" id="ARBA00022723"/>
    </source>
</evidence>
<evidence type="ECO:0000259" key="20">
    <source>
        <dbReference type="SMART" id="SM00861"/>
    </source>
</evidence>
<feature type="binding site" evidence="17">
    <location>
        <begin position="378"/>
        <end position="380"/>
    </location>
    <ligand>
        <name>thiamine diphosphate</name>
        <dbReference type="ChEBI" id="CHEBI:58937"/>
    </ligand>
</feature>
<comment type="cofactor">
    <cofactor evidence="18">
        <name>Mg(2+)</name>
        <dbReference type="ChEBI" id="CHEBI:18420"/>
    </cofactor>
    <text evidence="18">Binds 1 Mg(2+) ion per subunit. Can also utilize other divalent metal cations, such as Ca(2+), Mn(2+) and Co(2+).</text>
</comment>
<dbReference type="EMBL" id="JABCRI010000007">
    <property type="protein sequence ID" value="KAF8403084.1"/>
    <property type="molecule type" value="Genomic_DNA"/>
</dbReference>
<dbReference type="InterPro" id="IPR020826">
    <property type="entry name" value="Transketolase_BS"/>
</dbReference>
<dbReference type="CDD" id="cd07033">
    <property type="entry name" value="TPP_PYR_DXS_TK_like"/>
    <property type="match status" value="1"/>
</dbReference>
<dbReference type="Pfam" id="PF00456">
    <property type="entry name" value="Transketolase_N"/>
    <property type="match status" value="1"/>
</dbReference>
<dbReference type="PANTHER" id="PTHR43522:SF5">
    <property type="entry name" value="TRANSKETOLASE"/>
    <property type="match status" value="1"/>
</dbReference>
<dbReference type="CDD" id="cd02012">
    <property type="entry name" value="TPP_TK"/>
    <property type="match status" value="1"/>
</dbReference>
<organism evidence="21 22">
    <name type="scientific">Tetracentron sinense</name>
    <name type="common">Spur-leaf</name>
    <dbReference type="NCBI Taxonomy" id="13715"/>
    <lineage>
        <taxon>Eukaryota</taxon>
        <taxon>Viridiplantae</taxon>
        <taxon>Streptophyta</taxon>
        <taxon>Embryophyta</taxon>
        <taxon>Tracheophyta</taxon>
        <taxon>Spermatophyta</taxon>
        <taxon>Magnoliopsida</taxon>
        <taxon>Trochodendrales</taxon>
        <taxon>Trochodendraceae</taxon>
        <taxon>Tetracentron</taxon>
    </lineage>
</organism>
<dbReference type="InterPro" id="IPR009014">
    <property type="entry name" value="Transketo_C/PFOR_II"/>
</dbReference>
<dbReference type="OMA" id="HTWCMVG"/>
<dbReference type="GO" id="GO:0004802">
    <property type="term" value="F:transketolase activity"/>
    <property type="evidence" value="ECO:0007669"/>
    <property type="project" value="UniProtKB-EC"/>
</dbReference>
<feature type="binding site" evidence="16">
    <location>
        <position position="620"/>
    </location>
    <ligand>
        <name>substrate</name>
    </ligand>
</feature>
<feature type="active site" description="Proton donor" evidence="15">
    <location>
        <position position="675"/>
    </location>
</feature>
<dbReference type="InterPro" id="IPR005474">
    <property type="entry name" value="Transketolase_N"/>
</dbReference>
<comment type="cofactor">
    <cofactor evidence="1">
        <name>Mn(2+)</name>
        <dbReference type="ChEBI" id="CHEBI:29035"/>
    </cofactor>
</comment>
<keyword evidence="13" id="KW-0233">DNA recombination</keyword>
<keyword evidence="8" id="KW-0808">Transferase</keyword>
<feature type="site" description="Important for catalytic activity" evidence="19">
    <location>
        <position position="525"/>
    </location>
</feature>
<keyword evidence="22" id="KW-1185">Reference proteome</keyword>
<dbReference type="SUPFAM" id="SSF52518">
    <property type="entry name" value="Thiamin diphosphate-binding fold (THDP-binding)"/>
    <property type="match status" value="2"/>
</dbReference>
<name>A0A835DK71_TETSI</name>
<feature type="binding site" evidence="16">
    <location>
        <position position="647"/>
    </location>
    <ligand>
        <name>substrate</name>
    </ligand>
</feature>
<comment type="subunit">
    <text evidence="6">Homodimer.</text>
</comment>
<feature type="binding site" evidence="16">
    <location>
        <position position="734"/>
    </location>
    <ligand>
        <name>substrate</name>
    </ligand>
</feature>
<dbReference type="InterPro" id="IPR029061">
    <property type="entry name" value="THDP-binding"/>
</dbReference>
<dbReference type="GO" id="GO:0006098">
    <property type="term" value="P:pentose-phosphate shunt"/>
    <property type="evidence" value="ECO:0007669"/>
    <property type="project" value="TreeGrafter"/>
</dbReference>
<dbReference type="PROSITE" id="PS00802">
    <property type="entry name" value="TRANSKETOLASE_2"/>
    <property type="match status" value="1"/>
</dbReference>
<comment type="pathway">
    <text evidence="3">Carbohydrate degradation; pentose phosphate pathway.</text>
</comment>
<evidence type="ECO:0000256" key="8">
    <source>
        <dbReference type="ARBA" id="ARBA00022679"/>
    </source>
</evidence>
<feature type="binding site" evidence="18">
    <location>
        <position position="419"/>
    </location>
    <ligand>
        <name>Mg(2+)</name>
        <dbReference type="ChEBI" id="CHEBI:18420"/>
    </ligand>
</feature>
<dbReference type="SMART" id="SM00861">
    <property type="entry name" value="Transket_pyr"/>
    <property type="match status" value="1"/>
</dbReference>
<dbReference type="Proteomes" id="UP000655225">
    <property type="component" value="Unassembled WGS sequence"/>
</dbReference>
<evidence type="ECO:0000313" key="21">
    <source>
        <dbReference type="EMBL" id="KAF8403084.1"/>
    </source>
</evidence>
<evidence type="ECO:0000256" key="10">
    <source>
        <dbReference type="ARBA" id="ARBA00022837"/>
    </source>
</evidence>
<dbReference type="FunFam" id="3.40.50.970:FF:000003">
    <property type="entry name" value="Transketolase"/>
    <property type="match status" value="1"/>
</dbReference>
<feature type="site" description="Important for catalytic activity" evidence="19">
    <location>
        <position position="289"/>
    </location>
</feature>
<dbReference type="InterPro" id="IPR033247">
    <property type="entry name" value="Transketolase_fam"/>
</dbReference>
<comment type="pathway">
    <text evidence="4">Carbohydrate biosynthesis; Calvin cycle.</text>
</comment>
<dbReference type="NCBIfam" id="TIGR00232">
    <property type="entry name" value="tktlase_bact"/>
    <property type="match status" value="1"/>
</dbReference>
<dbReference type="PANTHER" id="PTHR43522">
    <property type="entry name" value="TRANSKETOLASE"/>
    <property type="match status" value="1"/>
</dbReference>
<feature type="binding site" evidence="16">
    <location>
        <position position="738"/>
    </location>
    <ligand>
        <name>substrate</name>
    </ligand>
</feature>
<feature type="binding site" evidence="17">
    <location>
        <position position="449"/>
    </location>
    <ligand>
        <name>thiamine diphosphate</name>
        <dbReference type="ChEBI" id="CHEBI:58937"/>
    </ligand>
</feature>